<dbReference type="RefSeq" id="WP_153724621.1">
    <property type="nucleotide sequence ID" value="NZ_CP045875.1"/>
</dbReference>
<organism evidence="4 5">
    <name type="scientific">Heliorestis convoluta</name>
    <dbReference type="NCBI Taxonomy" id="356322"/>
    <lineage>
        <taxon>Bacteria</taxon>
        <taxon>Bacillati</taxon>
        <taxon>Bacillota</taxon>
        <taxon>Clostridia</taxon>
        <taxon>Eubacteriales</taxon>
        <taxon>Heliobacteriaceae</taxon>
        <taxon>Heliorestis</taxon>
    </lineage>
</organism>
<proteinExistence type="predicted"/>
<evidence type="ECO:0000256" key="2">
    <source>
        <dbReference type="SAM" id="Phobius"/>
    </source>
</evidence>
<evidence type="ECO:0000313" key="5">
    <source>
        <dbReference type="Proteomes" id="UP000366051"/>
    </source>
</evidence>
<protein>
    <recommendedName>
        <fullName evidence="3">DUF4349 domain-containing protein</fullName>
    </recommendedName>
</protein>
<evidence type="ECO:0000259" key="3">
    <source>
        <dbReference type="Pfam" id="PF14257"/>
    </source>
</evidence>
<accession>A0A5Q2N0V3</accession>
<dbReference type="Proteomes" id="UP000366051">
    <property type="component" value="Chromosome"/>
</dbReference>
<feature type="compositionally biased region" description="Low complexity" evidence="1">
    <location>
        <begin position="182"/>
        <end position="225"/>
    </location>
</feature>
<keyword evidence="5" id="KW-1185">Reference proteome</keyword>
<dbReference type="AlphaFoldDB" id="A0A5Q2N0V3"/>
<evidence type="ECO:0000313" key="4">
    <source>
        <dbReference type="EMBL" id="QGG47186.1"/>
    </source>
</evidence>
<keyword evidence="2" id="KW-0812">Transmembrane</keyword>
<keyword evidence="2" id="KW-0472">Membrane</keyword>
<feature type="transmembrane region" description="Helical" evidence="2">
    <location>
        <begin position="86"/>
        <end position="106"/>
    </location>
</feature>
<feature type="compositionally biased region" description="Gly residues" evidence="1">
    <location>
        <begin position="172"/>
        <end position="181"/>
    </location>
</feature>
<feature type="region of interest" description="Disordered" evidence="1">
    <location>
        <begin position="172"/>
        <end position="227"/>
    </location>
</feature>
<dbReference type="InterPro" id="IPR025645">
    <property type="entry name" value="DUF4349"/>
</dbReference>
<keyword evidence="2" id="KW-1133">Transmembrane helix</keyword>
<dbReference type="EMBL" id="CP045875">
    <property type="protein sequence ID" value="QGG47186.1"/>
    <property type="molecule type" value="Genomic_DNA"/>
</dbReference>
<sequence length="380" mass="39122">MNQFTWDRYIEETLKGMPQEMEAPKDFSQQVMARIEAEQVRPLTVASPALPFDKISSTVSSRSSGSTVSDSKAMAAKSSRPFWKQWVAAAAAFALLAGGTGAYVAFQDGLSPSPAGHRAVALGGEAAEEMGDRSVGTDGVGTLGFGIDPDTSIGSDGVVGMAGSGVNGEGSAGGGIVGSGSGADADPSTSAGSGSIAGTSGAAGSYGAAGDGASAASSDGGSSASMGDQRASMLLSQKKTVERAFYRYQVSDLEYAAGLVKTNAVALGGVVAEQSLQEVQDRRMETVILRIPHNRSAELLPLLGALGTPVERRSDTQDITNRYQETVAHLQYLQSQVGQATSSDLVALQSKIASLERQLRAWDQESASVTVVVTLEIAKE</sequence>
<evidence type="ECO:0000256" key="1">
    <source>
        <dbReference type="SAM" id="MobiDB-lite"/>
    </source>
</evidence>
<dbReference type="KEGG" id="hcv:FTV88_1034"/>
<feature type="domain" description="DUF4349" evidence="3">
    <location>
        <begin position="239"/>
        <end position="375"/>
    </location>
</feature>
<gene>
    <name evidence="4" type="ORF">FTV88_1034</name>
</gene>
<reference evidence="5" key="1">
    <citation type="submission" date="2019-11" db="EMBL/GenBank/DDBJ databases">
        <title>Genome sequence of Heliorestis convoluta strain HH, an alkaliphilic and minimalistic phototrophic bacterium from a soda lake in Egypt.</title>
        <authorList>
            <person name="Dewey E.D."/>
            <person name="Stokes L.M."/>
            <person name="Burchell B.M."/>
            <person name="Shaffer K.N."/>
            <person name="Huntington A.M."/>
            <person name="Baker J.M."/>
            <person name="Nadendla S."/>
            <person name="Giglio M.G."/>
            <person name="Touchman J.W."/>
            <person name="Blankenship R.E."/>
            <person name="Madigan M.T."/>
            <person name="Sattley W.M."/>
        </authorList>
    </citation>
    <scope>NUCLEOTIDE SEQUENCE [LARGE SCALE GENOMIC DNA]</scope>
    <source>
        <strain evidence="5">HH</strain>
    </source>
</reference>
<dbReference type="OrthoDB" id="1723545at2"/>
<dbReference type="Pfam" id="PF14257">
    <property type="entry name" value="DUF4349"/>
    <property type="match status" value="1"/>
</dbReference>
<name>A0A5Q2N0V3_9FIRM</name>